<evidence type="ECO:0000256" key="1">
    <source>
        <dbReference type="SAM" id="MobiDB-lite"/>
    </source>
</evidence>
<organism evidence="2 3">
    <name type="scientific">Amycolatopsis pithecellobii</name>
    <dbReference type="NCBI Taxonomy" id="664692"/>
    <lineage>
        <taxon>Bacteria</taxon>
        <taxon>Bacillati</taxon>
        <taxon>Actinomycetota</taxon>
        <taxon>Actinomycetes</taxon>
        <taxon>Pseudonocardiales</taxon>
        <taxon>Pseudonocardiaceae</taxon>
        <taxon>Amycolatopsis</taxon>
    </lineage>
</organism>
<dbReference type="EMBL" id="WMBA01000070">
    <property type="protein sequence ID" value="MTD58512.1"/>
    <property type="molecule type" value="Genomic_DNA"/>
</dbReference>
<accession>A0A6N7Z9V4</accession>
<dbReference type="OrthoDB" id="3877861at2"/>
<gene>
    <name evidence="2" type="ORF">GKO32_31715</name>
</gene>
<evidence type="ECO:0000313" key="3">
    <source>
        <dbReference type="Proteomes" id="UP000440096"/>
    </source>
</evidence>
<protein>
    <submittedName>
        <fullName evidence="2">Uncharacterized protein</fullName>
    </submittedName>
</protein>
<keyword evidence="3" id="KW-1185">Reference proteome</keyword>
<reference evidence="2 3" key="1">
    <citation type="submission" date="2019-11" db="EMBL/GenBank/DDBJ databases">
        <title>Draft genome of Amycolatopsis RM579.</title>
        <authorList>
            <person name="Duangmal K."/>
            <person name="Mingma R."/>
        </authorList>
    </citation>
    <scope>NUCLEOTIDE SEQUENCE [LARGE SCALE GENOMIC DNA]</scope>
    <source>
        <strain evidence="2 3">RM579</strain>
    </source>
</reference>
<sequence length="823" mass="88588">MHTPKRSRFRRKTDWKRNRDGAVPNIGHFLEGLAQVAARQLLVMHAIDDLHDAVPDSWLGAFGSGARRGNTSNSEAPETSAMGRAPELTVPHAPAGTEPGGDHRDALSPASSAERGELRDAAAGAAAAVAALERELRAVLPPHDGTARDCVIRLDALRRHFYGSALATRDDLAVGSPWRELELAIAVGGVWRPVRGSISGVVRQVRELGPGAMAFVLTKPPGGESHGIGLRNHGGTVLWLETQASPGSRVRTVPPPLVDARVLVVAPTGRAVTPTGEPAGSVDGLLHPSTSLGYGFFGRVFGGRASSAAPVATGSIFAAPGQTVRAKGLDGRPITVALRDIFYQVTPGSGHGVAFTRDSSFQLTGRYRIAIKTLPGETVHDTRARTSRPGPELRLDGDFHVHAEGTPDGFAVPLRNGTSVTLEPRAFATVLSHIEPLRTLVQAKPGLNLVLLSSGDHDAKDTARGLFKERMDVSMLSNDGTVSQLPDGRFAVADNRGWSTYKSGPRFWHLWPQHQRLGVYSEGNINNVIFFETHLPTATYIPDADPGAEVPLQGRNKHGDVVDFFPHEVVRIGLTSTSTGRQRTNGLDLTGDHEALFPDLVGNLDQMTHVVRTFPGERSRDIRRAEWDKLRDHDPNRRLVEVPWQPVELTTTDPVSRPGNVRVGPNVIIAHGHSRAVGITIERGGNHRRLSVSGDTLVGLLVQLPEFQQMYAVNPHSPFLLLICGTAQDGAPVLEGAVKAARYLTLPNTFIGAGSDIVVYKHKDGPLLSVMDNAGFTISSRVHRRELLKIHALYQESESAGDPGARRPGTTEIPLVSHGRGLR</sequence>
<proteinExistence type="predicted"/>
<name>A0A6N7Z9V4_9PSEU</name>
<comment type="caution">
    <text evidence="2">The sequence shown here is derived from an EMBL/GenBank/DDBJ whole genome shotgun (WGS) entry which is preliminary data.</text>
</comment>
<dbReference type="RefSeq" id="WP_154760595.1">
    <property type="nucleotide sequence ID" value="NZ_WMBA01000070.1"/>
</dbReference>
<evidence type="ECO:0000313" key="2">
    <source>
        <dbReference type="EMBL" id="MTD58512.1"/>
    </source>
</evidence>
<dbReference type="Proteomes" id="UP000440096">
    <property type="component" value="Unassembled WGS sequence"/>
</dbReference>
<dbReference type="AlphaFoldDB" id="A0A6N7Z9V4"/>
<feature type="region of interest" description="Disordered" evidence="1">
    <location>
        <begin position="799"/>
        <end position="823"/>
    </location>
</feature>
<feature type="region of interest" description="Disordered" evidence="1">
    <location>
        <begin position="64"/>
        <end position="119"/>
    </location>
</feature>